<comment type="caution">
    <text evidence="1">The sequence shown here is derived from an EMBL/GenBank/DDBJ whole genome shotgun (WGS) entry which is preliminary data.</text>
</comment>
<sequence>MMIKNENLIPYLHLFLLSALRIDAEACSLMEKIDKLKPIQQLSNEGDKLSEELRLLVGLYLESYCSDIQGSKRSSWANSTVFQVGRTLVKEKSLSNGDSPELHAEKVHKLKIFAESLANSTSQAEKRILDHRFLLNYLRTAFV</sequence>
<protein>
    <submittedName>
        <fullName evidence="1">Uncharacterized protein</fullName>
    </submittedName>
</protein>
<gene>
    <name evidence="1" type="ORF">Patl1_31960</name>
</gene>
<accession>A0ACC1APQ1</accession>
<dbReference type="Proteomes" id="UP001164250">
    <property type="component" value="Chromosome 9"/>
</dbReference>
<proteinExistence type="predicted"/>
<keyword evidence="2" id="KW-1185">Reference proteome</keyword>
<evidence type="ECO:0000313" key="1">
    <source>
        <dbReference type="EMBL" id="KAJ0088613.1"/>
    </source>
</evidence>
<evidence type="ECO:0000313" key="2">
    <source>
        <dbReference type="Proteomes" id="UP001164250"/>
    </source>
</evidence>
<name>A0ACC1APQ1_9ROSI</name>
<reference evidence="2" key="1">
    <citation type="journal article" date="2023" name="G3 (Bethesda)">
        <title>Genome assembly and association tests identify interacting loci associated with vigor, precocity, and sex in interspecific pistachio rootstocks.</title>
        <authorList>
            <person name="Palmer W."/>
            <person name="Jacygrad E."/>
            <person name="Sagayaradj S."/>
            <person name="Cavanaugh K."/>
            <person name="Han R."/>
            <person name="Bertier L."/>
            <person name="Beede B."/>
            <person name="Kafkas S."/>
            <person name="Golino D."/>
            <person name="Preece J."/>
            <person name="Michelmore R."/>
        </authorList>
    </citation>
    <scope>NUCLEOTIDE SEQUENCE [LARGE SCALE GENOMIC DNA]</scope>
</reference>
<organism evidence="1 2">
    <name type="scientific">Pistacia atlantica</name>
    <dbReference type="NCBI Taxonomy" id="434234"/>
    <lineage>
        <taxon>Eukaryota</taxon>
        <taxon>Viridiplantae</taxon>
        <taxon>Streptophyta</taxon>
        <taxon>Embryophyta</taxon>
        <taxon>Tracheophyta</taxon>
        <taxon>Spermatophyta</taxon>
        <taxon>Magnoliopsida</taxon>
        <taxon>eudicotyledons</taxon>
        <taxon>Gunneridae</taxon>
        <taxon>Pentapetalae</taxon>
        <taxon>rosids</taxon>
        <taxon>malvids</taxon>
        <taxon>Sapindales</taxon>
        <taxon>Anacardiaceae</taxon>
        <taxon>Pistacia</taxon>
    </lineage>
</organism>
<dbReference type="EMBL" id="CM047905">
    <property type="protein sequence ID" value="KAJ0088613.1"/>
    <property type="molecule type" value="Genomic_DNA"/>
</dbReference>